<dbReference type="EMBL" id="NCKU01002634">
    <property type="protein sequence ID" value="RWS09136.1"/>
    <property type="molecule type" value="Genomic_DNA"/>
</dbReference>
<feature type="domain" description="Neurotransmitter-gated ion-channel ligand-binding" evidence="1">
    <location>
        <begin position="9"/>
        <end position="106"/>
    </location>
</feature>
<evidence type="ECO:0000313" key="5">
    <source>
        <dbReference type="EMBL" id="RWS09133.1"/>
    </source>
</evidence>
<evidence type="ECO:0000313" key="4">
    <source>
        <dbReference type="EMBL" id="RWS09119.1"/>
    </source>
</evidence>
<dbReference type="EMBL" id="NCKU01004178">
    <property type="protein sequence ID" value="RWS06336.1"/>
    <property type="molecule type" value="Genomic_DNA"/>
</dbReference>
<reference evidence="3 7" key="1">
    <citation type="journal article" date="2018" name="Gigascience">
        <title>Genomes of trombidid mites reveal novel predicted allergens and laterally-transferred genes associated with secondary metabolism.</title>
        <authorList>
            <person name="Dong X."/>
            <person name="Chaisiri K."/>
            <person name="Xia D."/>
            <person name="Armstrong S.D."/>
            <person name="Fang Y."/>
            <person name="Donnelly M.J."/>
            <person name="Kadowaki T."/>
            <person name="McGarry J.W."/>
            <person name="Darby A.C."/>
            <person name="Makepeace B.L."/>
        </authorList>
    </citation>
    <scope>NUCLEOTIDE SEQUENCE [LARGE SCALE GENOMIC DNA]</scope>
    <source>
        <strain evidence="3">UoL-WK</strain>
    </source>
</reference>
<proteinExistence type="predicted"/>
<feature type="non-terminal residue" evidence="3">
    <location>
        <position position="107"/>
    </location>
</feature>
<evidence type="ECO:0000313" key="3">
    <source>
        <dbReference type="EMBL" id="RWS06336.1"/>
    </source>
</evidence>
<dbReference type="InterPro" id="IPR006202">
    <property type="entry name" value="Neur_chan_lig-bd"/>
</dbReference>
<dbReference type="SUPFAM" id="SSF63712">
    <property type="entry name" value="Nicotinic receptor ligand binding domain-like"/>
    <property type="match status" value="1"/>
</dbReference>
<dbReference type="EMBL" id="NCKU01002641">
    <property type="protein sequence ID" value="RWS09119.1"/>
    <property type="molecule type" value="Genomic_DNA"/>
</dbReference>
<dbReference type="AlphaFoldDB" id="A0A3S3NUM5"/>
<sequence>MNKLEILKNELTTVNVSVLLLTISSPDESSLKYEVEFLLFQRWIDKRLRFNDDSNHTYLNALAHKNKLWMPDTYFILHGEFKDFKGPVDPVHMALKIYPNGTVLYIT</sequence>
<dbReference type="InterPro" id="IPR036734">
    <property type="entry name" value="Neur_chan_lig-bd_sf"/>
</dbReference>
<organism evidence="3 7">
    <name type="scientific">Dinothrombium tinctorium</name>
    <dbReference type="NCBI Taxonomy" id="1965070"/>
    <lineage>
        <taxon>Eukaryota</taxon>
        <taxon>Metazoa</taxon>
        <taxon>Ecdysozoa</taxon>
        <taxon>Arthropoda</taxon>
        <taxon>Chelicerata</taxon>
        <taxon>Arachnida</taxon>
        <taxon>Acari</taxon>
        <taxon>Acariformes</taxon>
        <taxon>Trombidiformes</taxon>
        <taxon>Prostigmata</taxon>
        <taxon>Anystina</taxon>
        <taxon>Parasitengona</taxon>
        <taxon>Trombidioidea</taxon>
        <taxon>Trombidiidae</taxon>
        <taxon>Dinothrombium</taxon>
    </lineage>
</organism>
<evidence type="ECO:0000259" key="1">
    <source>
        <dbReference type="Pfam" id="PF02931"/>
    </source>
</evidence>
<comment type="caution">
    <text evidence="3">The sequence shown here is derived from an EMBL/GenBank/DDBJ whole genome shotgun (WGS) entry which is preliminary data.</text>
</comment>
<evidence type="ECO:0000313" key="7">
    <source>
        <dbReference type="Proteomes" id="UP000285301"/>
    </source>
</evidence>
<dbReference type="Pfam" id="PF02931">
    <property type="entry name" value="Neur_chan_LBD"/>
    <property type="match status" value="1"/>
</dbReference>
<accession>A0A3S3NUM5</accession>
<protein>
    <submittedName>
        <fullName evidence="3">Glutamate-gated chloride channel-like protein</fullName>
    </submittedName>
</protein>
<keyword evidence="7" id="KW-1185">Reference proteome</keyword>
<dbReference type="GO" id="GO:0016020">
    <property type="term" value="C:membrane"/>
    <property type="evidence" value="ECO:0007669"/>
    <property type="project" value="InterPro"/>
</dbReference>
<dbReference type="EMBL" id="NCKU01002635">
    <property type="protein sequence ID" value="RWS09133.1"/>
    <property type="molecule type" value="Genomic_DNA"/>
</dbReference>
<dbReference type="GO" id="GO:0005230">
    <property type="term" value="F:extracellular ligand-gated monoatomic ion channel activity"/>
    <property type="evidence" value="ECO:0007669"/>
    <property type="project" value="InterPro"/>
</dbReference>
<dbReference type="EMBL" id="NCKU01004187">
    <property type="protein sequence ID" value="RWS06328.1"/>
    <property type="molecule type" value="Genomic_DNA"/>
</dbReference>
<dbReference type="STRING" id="1965070.A0A3S3NUM5"/>
<reference evidence="3" key="2">
    <citation type="submission" date="2018-11" db="EMBL/GenBank/DDBJ databases">
        <title>Trombidioid mite genomics.</title>
        <authorList>
            <person name="Dong X."/>
        </authorList>
    </citation>
    <scope>NUCLEOTIDE SEQUENCE</scope>
    <source>
        <strain evidence="3">UoL-WK</strain>
    </source>
</reference>
<name>A0A3S3NUM5_9ACAR</name>
<dbReference type="Proteomes" id="UP000285301">
    <property type="component" value="Unassembled WGS sequence"/>
</dbReference>
<gene>
    <name evidence="6" type="ORF">B4U79_04741</name>
    <name evidence="5" type="ORF">B4U79_06339</name>
    <name evidence="2" type="ORF">B4U79_08096</name>
    <name evidence="3" type="ORF">B4U79_15114</name>
    <name evidence="4" type="ORF">B4U79_15719</name>
</gene>
<evidence type="ECO:0000313" key="6">
    <source>
        <dbReference type="EMBL" id="RWS09136.1"/>
    </source>
</evidence>
<dbReference type="OrthoDB" id="6494539at2759"/>
<dbReference type="Gene3D" id="2.70.170.10">
    <property type="entry name" value="Neurotransmitter-gated ion-channel ligand-binding domain"/>
    <property type="match status" value="1"/>
</dbReference>
<evidence type="ECO:0000313" key="2">
    <source>
        <dbReference type="EMBL" id="RWS06328.1"/>
    </source>
</evidence>